<evidence type="ECO:0000259" key="1">
    <source>
        <dbReference type="Pfam" id="PF10276"/>
    </source>
</evidence>
<dbReference type="InterPro" id="IPR019401">
    <property type="entry name" value="Znf_CHCC"/>
</dbReference>
<dbReference type="Gene3D" id="2.60.260.40">
    <property type="entry name" value="q5lls5 like domains"/>
    <property type="match status" value="1"/>
</dbReference>
<gene>
    <name evidence="2" type="ORF">MNB_SUP05-12-381</name>
</gene>
<dbReference type="Pfam" id="PF10276">
    <property type="entry name" value="zf-CHCC"/>
    <property type="match status" value="1"/>
</dbReference>
<name>A0A1W1DN82_9ZZZZ</name>
<reference evidence="2" key="1">
    <citation type="submission" date="2016-10" db="EMBL/GenBank/DDBJ databases">
        <authorList>
            <person name="de Groot N.N."/>
        </authorList>
    </citation>
    <scope>NUCLEOTIDE SEQUENCE</scope>
</reference>
<proteinExistence type="predicted"/>
<accession>A0A1W1DN82</accession>
<evidence type="ECO:0000313" key="2">
    <source>
        <dbReference type="EMBL" id="SFV83051.1"/>
    </source>
</evidence>
<dbReference type="EMBL" id="FPHT01000312">
    <property type="protein sequence ID" value="SFV83051.1"/>
    <property type="molecule type" value="Genomic_DNA"/>
</dbReference>
<protein>
    <recommendedName>
        <fullName evidence="1">Zinc finger CHCC-type domain-containing protein</fullName>
    </recommendedName>
</protein>
<dbReference type="AlphaFoldDB" id="A0A1W1DN82"/>
<feature type="domain" description="Zinc finger CHCC-type" evidence="1">
    <location>
        <begin position="37"/>
        <end position="60"/>
    </location>
</feature>
<sequence>MSATVDDFQKKHVSFSIVEAKDLPFHCPPKETSKWSMHPKVFLKFDSTGKATCPYCGASYELA</sequence>
<organism evidence="2">
    <name type="scientific">hydrothermal vent metagenome</name>
    <dbReference type="NCBI Taxonomy" id="652676"/>
    <lineage>
        <taxon>unclassified sequences</taxon>
        <taxon>metagenomes</taxon>
        <taxon>ecological metagenomes</taxon>
    </lineage>
</organism>